<name>A0A645GW29_9ZZZZ</name>
<comment type="caution">
    <text evidence="1">The sequence shown here is derived from an EMBL/GenBank/DDBJ whole genome shotgun (WGS) entry which is preliminary data.</text>
</comment>
<evidence type="ECO:0000313" key="1">
    <source>
        <dbReference type="EMBL" id="MPN31091.1"/>
    </source>
</evidence>
<accession>A0A645GW29</accession>
<proteinExistence type="predicted"/>
<evidence type="ECO:0008006" key="2">
    <source>
        <dbReference type="Google" id="ProtNLM"/>
    </source>
</evidence>
<sequence length="218" mass="25483">METAYGWNSLKEFITFPSKSGKTWQDYVLEPRLEISCGEAPYLVSRYDTVTGQFIEIPERIGFLDRKLRVLSENTNDKEEWLSWAYKAYKSIYGYDWHGDNVLLARENLLCTFIDYYALKFNIEPSEEKLLNVAFILSWNIWQMDGLKFVIPDSCKNKGCDYIQLSLFDKPAENEICDGCAKNNRFLHKGIYCKVMDWDENKEVQFVSLLNNNDGGRP</sequence>
<organism evidence="1">
    <name type="scientific">bioreactor metagenome</name>
    <dbReference type="NCBI Taxonomy" id="1076179"/>
    <lineage>
        <taxon>unclassified sequences</taxon>
        <taxon>metagenomes</taxon>
        <taxon>ecological metagenomes</taxon>
    </lineage>
</organism>
<reference evidence="1" key="1">
    <citation type="submission" date="2019-08" db="EMBL/GenBank/DDBJ databases">
        <authorList>
            <person name="Kucharzyk K."/>
            <person name="Murdoch R.W."/>
            <person name="Higgins S."/>
            <person name="Loffler F."/>
        </authorList>
    </citation>
    <scope>NUCLEOTIDE SEQUENCE</scope>
</reference>
<gene>
    <name evidence="1" type="ORF">SDC9_178565</name>
</gene>
<protein>
    <recommendedName>
        <fullName evidence="2">Restriction endonuclease subunit M</fullName>
    </recommendedName>
</protein>
<dbReference type="AlphaFoldDB" id="A0A645GW29"/>
<dbReference type="EMBL" id="VSSQ01082483">
    <property type="protein sequence ID" value="MPN31091.1"/>
    <property type="molecule type" value="Genomic_DNA"/>
</dbReference>